<keyword evidence="3" id="KW-1185">Reference proteome</keyword>
<evidence type="ECO:0000256" key="1">
    <source>
        <dbReference type="SAM" id="MobiDB-lite"/>
    </source>
</evidence>
<name>A0A4U6U8T7_SETVI</name>
<gene>
    <name evidence="2" type="ORF">SEVIR_5G021233v2</name>
</gene>
<dbReference type="Gramene" id="TKW12191">
    <property type="protein sequence ID" value="TKW12191"/>
    <property type="gene ID" value="SEVIR_5G021233v2"/>
</dbReference>
<proteinExistence type="predicted"/>
<feature type="compositionally biased region" description="Basic residues" evidence="1">
    <location>
        <begin position="76"/>
        <end position="89"/>
    </location>
</feature>
<dbReference type="Proteomes" id="UP000298652">
    <property type="component" value="Chromosome 5"/>
</dbReference>
<dbReference type="EMBL" id="CM016556">
    <property type="protein sequence ID" value="TKW12191.1"/>
    <property type="molecule type" value="Genomic_DNA"/>
</dbReference>
<organism evidence="2 3">
    <name type="scientific">Setaria viridis</name>
    <name type="common">Green bristlegrass</name>
    <name type="synonym">Setaria italica subsp. viridis</name>
    <dbReference type="NCBI Taxonomy" id="4556"/>
    <lineage>
        <taxon>Eukaryota</taxon>
        <taxon>Viridiplantae</taxon>
        <taxon>Streptophyta</taxon>
        <taxon>Embryophyta</taxon>
        <taxon>Tracheophyta</taxon>
        <taxon>Spermatophyta</taxon>
        <taxon>Magnoliopsida</taxon>
        <taxon>Liliopsida</taxon>
        <taxon>Poales</taxon>
        <taxon>Poaceae</taxon>
        <taxon>PACMAD clade</taxon>
        <taxon>Panicoideae</taxon>
        <taxon>Panicodae</taxon>
        <taxon>Paniceae</taxon>
        <taxon>Cenchrinae</taxon>
        <taxon>Setaria</taxon>
    </lineage>
</organism>
<sequence>MTSRPLWLAEATKGLRTTDERTGWGGVKVVPEAKLDVRDRRGAACTTRGVDACAGTGGWPFSRPMSSSSSTCSPQRPRHAPNHHRHMGSHGRLIAGHQLRALRCQAVRARTPRV</sequence>
<feature type="region of interest" description="Disordered" evidence="1">
    <location>
        <begin position="56"/>
        <end position="89"/>
    </location>
</feature>
<evidence type="ECO:0000313" key="2">
    <source>
        <dbReference type="EMBL" id="TKW12191.1"/>
    </source>
</evidence>
<dbReference type="AlphaFoldDB" id="A0A4U6U8T7"/>
<evidence type="ECO:0000313" key="3">
    <source>
        <dbReference type="Proteomes" id="UP000298652"/>
    </source>
</evidence>
<feature type="compositionally biased region" description="Low complexity" evidence="1">
    <location>
        <begin position="62"/>
        <end position="75"/>
    </location>
</feature>
<reference evidence="2" key="1">
    <citation type="submission" date="2019-03" db="EMBL/GenBank/DDBJ databases">
        <title>WGS assembly of Setaria viridis.</title>
        <authorList>
            <person name="Huang P."/>
            <person name="Jenkins J."/>
            <person name="Grimwood J."/>
            <person name="Barry K."/>
            <person name="Healey A."/>
            <person name="Mamidi S."/>
            <person name="Sreedasyam A."/>
            <person name="Shu S."/>
            <person name="Feldman M."/>
            <person name="Wu J."/>
            <person name="Yu Y."/>
            <person name="Chen C."/>
            <person name="Johnson J."/>
            <person name="Rokhsar D."/>
            <person name="Baxter I."/>
            <person name="Schmutz J."/>
            <person name="Brutnell T."/>
            <person name="Kellogg E."/>
        </authorList>
    </citation>
    <scope>NUCLEOTIDE SEQUENCE [LARGE SCALE GENOMIC DNA]</scope>
</reference>
<protein>
    <submittedName>
        <fullName evidence="2">Uncharacterized protein</fullName>
    </submittedName>
</protein>
<accession>A0A4U6U8T7</accession>